<feature type="region of interest" description="Disordered" evidence="1">
    <location>
        <begin position="1"/>
        <end position="37"/>
    </location>
</feature>
<dbReference type="Pfam" id="PF05699">
    <property type="entry name" value="Dimer_Tnp_hAT"/>
    <property type="match status" value="1"/>
</dbReference>
<gene>
    <name evidence="3" type="ORF">TSUD_426180</name>
</gene>
<feature type="non-terminal residue" evidence="3">
    <location>
        <position position="95"/>
    </location>
</feature>
<reference evidence="4" key="1">
    <citation type="journal article" date="2017" name="Front. Plant Sci.">
        <title>Climate Clever Clovers: New Paradigm to Reduce the Environmental Footprint of Ruminants by Breeding Low Methanogenic Forages Utilizing Haplotype Variation.</title>
        <authorList>
            <person name="Kaur P."/>
            <person name="Appels R."/>
            <person name="Bayer P.E."/>
            <person name="Keeble-Gagnere G."/>
            <person name="Wang J."/>
            <person name="Hirakawa H."/>
            <person name="Shirasawa K."/>
            <person name="Vercoe P."/>
            <person name="Stefanova K."/>
            <person name="Durmic Z."/>
            <person name="Nichols P."/>
            <person name="Revell C."/>
            <person name="Isobe S.N."/>
            <person name="Edwards D."/>
            <person name="Erskine W."/>
        </authorList>
    </citation>
    <scope>NUCLEOTIDE SEQUENCE [LARGE SCALE GENOMIC DNA]</scope>
    <source>
        <strain evidence="4">cv. Daliak</strain>
    </source>
</reference>
<dbReference type="PANTHER" id="PTHR23272">
    <property type="entry name" value="BED FINGER-RELATED"/>
    <property type="match status" value="1"/>
</dbReference>
<feature type="domain" description="HAT C-terminal dimerisation" evidence="2">
    <location>
        <begin position="40"/>
        <end position="95"/>
    </location>
</feature>
<dbReference type="InterPro" id="IPR012337">
    <property type="entry name" value="RNaseH-like_sf"/>
</dbReference>
<dbReference type="Proteomes" id="UP000242715">
    <property type="component" value="Unassembled WGS sequence"/>
</dbReference>
<evidence type="ECO:0000313" key="3">
    <source>
        <dbReference type="EMBL" id="GAU10860.1"/>
    </source>
</evidence>
<protein>
    <recommendedName>
        <fullName evidence="2">HAT C-terminal dimerisation domain-containing protein</fullName>
    </recommendedName>
</protein>
<evidence type="ECO:0000259" key="2">
    <source>
        <dbReference type="Pfam" id="PF05699"/>
    </source>
</evidence>
<organism evidence="3 4">
    <name type="scientific">Trifolium subterraneum</name>
    <name type="common">Subterranean clover</name>
    <dbReference type="NCBI Taxonomy" id="3900"/>
    <lineage>
        <taxon>Eukaryota</taxon>
        <taxon>Viridiplantae</taxon>
        <taxon>Streptophyta</taxon>
        <taxon>Embryophyta</taxon>
        <taxon>Tracheophyta</taxon>
        <taxon>Spermatophyta</taxon>
        <taxon>Magnoliopsida</taxon>
        <taxon>eudicotyledons</taxon>
        <taxon>Gunneridae</taxon>
        <taxon>Pentapetalae</taxon>
        <taxon>rosids</taxon>
        <taxon>fabids</taxon>
        <taxon>Fabales</taxon>
        <taxon>Fabaceae</taxon>
        <taxon>Papilionoideae</taxon>
        <taxon>50 kb inversion clade</taxon>
        <taxon>NPAAA clade</taxon>
        <taxon>Hologalegina</taxon>
        <taxon>IRL clade</taxon>
        <taxon>Trifolieae</taxon>
        <taxon>Trifolium</taxon>
    </lineage>
</organism>
<feature type="compositionally biased region" description="Polar residues" evidence="1">
    <location>
        <begin position="1"/>
        <end position="10"/>
    </location>
</feature>
<dbReference type="OrthoDB" id="1421006at2759"/>
<dbReference type="SUPFAM" id="SSF53098">
    <property type="entry name" value="Ribonuclease H-like"/>
    <property type="match status" value="1"/>
</dbReference>
<dbReference type="GO" id="GO:0046983">
    <property type="term" value="F:protein dimerization activity"/>
    <property type="evidence" value="ECO:0007669"/>
    <property type="project" value="InterPro"/>
</dbReference>
<dbReference type="PANTHER" id="PTHR23272:SF161">
    <property type="entry name" value="ZINC FINGER BED DOMAIN-CONTAINING PROTEIN RICESLEEPER 1-LIKE"/>
    <property type="match status" value="1"/>
</dbReference>
<comment type="caution">
    <text evidence="3">The sequence shown here is derived from an EMBL/GenBank/DDBJ whole genome shotgun (WGS) entry which is preliminary data.</text>
</comment>
<name>A0A1B5Z9V1_TRISU</name>
<feature type="non-terminal residue" evidence="3">
    <location>
        <position position="1"/>
    </location>
</feature>
<evidence type="ECO:0000256" key="1">
    <source>
        <dbReference type="SAM" id="MobiDB-lite"/>
    </source>
</evidence>
<keyword evidence="4" id="KW-1185">Reference proteome</keyword>
<proteinExistence type="predicted"/>
<dbReference type="EMBL" id="BCLP01057436">
    <property type="protein sequence ID" value="GAU10860.1"/>
    <property type="molecule type" value="Genomic_DNA"/>
</dbReference>
<dbReference type="AlphaFoldDB" id="A0A1B5Z9V1"/>
<sequence length="95" mass="10603">SDDSSQSSQPLTPPNDDDDDILCHYNKKTGHKDDPKTKTEIESYFQEDRVPHNPSVDLDILGWWKANSTRYPILASIAREVLAIPATTVASESAF</sequence>
<dbReference type="InterPro" id="IPR008906">
    <property type="entry name" value="HATC_C_dom"/>
</dbReference>
<accession>A0A1B5Z9V1</accession>
<evidence type="ECO:0000313" key="4">
    <source>
        <dbReference type="Proteomes" id="UP000242715"/>
    </source>
</evidence>